<protein>
    <submittedName>
        <fullName evidence="4">16S rRNA (Guanine527-N7)-methyltransferase</fullName>
        <ecNumber evidence="4">2.1.1.170</ecNumber>
    </submittedName>
</protein>
<organism evidence="4 5">
    <name type="scientific">Apostasia shenzhenica</name>
    <dbReference type="NCBI Taxonomy" id="1088818"/>
    <lineage>
        <taxon>Eukaryota</taxon>
        <taxon>Viridiplantae</taxon>
        <taxon>Streptophyta</taxon>
        <taxon>Embryophyta</taxon>
        <taxon>Tracheophyta</taxon>
        <taxon>Spermatophyta</taxon>
        <taxon>Magnoliopsida</taxon>
        <taxon>Liliopsida</taxon>
        <taxon>Asparagales</taxon>
        <taxon>Orchidaceae</taxon>
        <taxon>Apostasioideae</taxon>
        <taxon>Apostasia</taxon>
    </lineage>
</organism>
<keyword evidence="5" id="KW-1185">Reference proteome</keyword>
<evidence type="ECO:0000313" key="5">
    <source>
        <dbReference type="Proteomes" id="UP000236161"/>
    </source>
</evidence>
<dbReference type="OrthoDB" id="784548at2759"/>
<dbReference type="EMBL" id="KZ452102">
    <property type="protein sequence ID" value="PKA48838.1"/>
    <property type="molecule type" value="Genomic_DNA"/>
</dbReference>
<proteinExistence type="inferred from homology"/>
<dbReference type="PANTHER" id="PTHR31760">
    <property type="entry name" value="S-ADENOSYL-L-METHIONINE-DEPENDENT METHYLTRANSFERASES SUPERFAMILY PROTEIN"/>
    <property type="match status" value="1"/>
</dbReference>
<evidence type="ECO:0000313" key="4">
    <source>
        <dbReference type="EMBL" id="PKA48838.1"/>
    </source>
</evidence>
<keyword evidence="3 4" id="KW-0808">Transferase</keyword>
<keyword evidence="1" id="KW-0963">Cytoplasm</keyword>
<accession>A0A2H9ZZX2</accession>
<dbReference type="HAMAP" id="MF_00074">
    <property type="entry name" value="16SrRNA_methyltr_G"/>
    <property type="match status" value="1"/>
</dbReference>
<dbReference type="SUPFAM" id="SSF53335">
    <property type="entry name" value="S-adenosyl-L-methionine-dependent methyltransferases"/>
    <property type="match status" value="1"/>
</dbReference>
<dbReference type="InterPro" id="IPR003682">
    <property type="entry name" value="rRNA_ssu_MeTfrase_G"/>
</dbReference>
<evidence type="ECO:0000256" key="2">
    <source>
        <dbReference type="ARBA" id="ARBA00022552"/>
    </source>
</evidence>
<reference evidence="4 5" key="1">
    <citation type="journal article" date="2017" name="Nature">
        <title>The Apostasia genome and the evolution of orchids.</title>
        <authorList>
            <person name="Zhang G.Q."/>
            <person name="Liu K.W."/>
            <person name="Li Z."/>
            <person name="Lohaus R."/>
            <person name="Hsiao Y.Y."/>
            <person name="Niu S.C."/>
            <person name="Wang J.Y."/>
            <person name="Lin Y.C."/>
            <person name="Xu Q."/>
            <person name="Chen L.J."/>
            <person name="Yoshida K."/>
            <person name="Fujiwara S."/>
            <person name="Wang Z.W."/>
            <person name="Zhang Y.Q."/>
            <person name="Mitsuda N."/>
            <person name="Wang M."/>
            <person name="Liu G.H."/>
            <person name="Pecoraro L."/>
            <person name="Huang H.X."/>
            <person name="Xiao X.J."/>
            <person name="Lin M."/>
            <person name="Wu X.Y."/>
            <person name="Wu W.L."/>
            <person name="Chen Y.Y."/>
            <person name="Chang S.B."/>
            <person name="Sakamoto S."/>
            <person name="Ohme-Takagi M."/>
            <person name="Yagi M."/>
            <person name="Zeng S.J."/>
            <person name="Shen C.Y."/>
            <person name="Yeh C.M."/>
            <person name="Luo Y.B."/>
            <person name="Tsai W.C."/>
            <person name="Van de Peer Y."/>
            <person name="Liu Z.J."/>
        </authorList>
    </citation>
    <scope>NUCLEOTIDE SEQUENCE [LARGE SCALE GENOMIC DNA]</scope>
    <source>
        <strain evidence="5">cv. Shenzhen</strain>
        <tissue evidence="4">Stem</tissue>
    </source>
</reference>
<name>A0A2H9ZZX2_9ASPA</name>
<dbReference type="InterPro" id="IPR029063">
    <property type="entry name" value="SAM-dependent_MTases_sf"/>
</dbReference>
<dbReference type="Proteomes" id="UP000236161">
    <property type="component" value="Unassembled WGS sequence"/>
</dbReference>
<evidence type="ECO:0000256" key="1">
    <source>
        <dbReference type="ARBA" id="ARBA00022490"/>
    </source>
</evidence>
<dbReference type="STRING" id="1088818.A0A2H9ZZX2"/>
<dbReference type="EC" id="2.1.1.170" evidence="4"/>
<keyword evidence="4" id="KW-0489">Methyltransferase</keyword>
<keyword evidence="2" id="KW-0698">rRNA processing</keyword>
<dbReference type="PANTHER" id="PTHR31760:SF0">
    <property type="entry name" value="S-ADENOSYL-L-METHIONINE-DEPENDENT METHYLTRANSFERASES SUPERFAMILY PROTEIN"/>
    <property type="match status" value="1"/>
</dbReference>
<evidence type="ECO:0000256" key="3">
    <source>
        <dbReference type="ARBA" id="ARBA00022679"/>
    </source>
</evidence>
<dbReference type="GO" id="GO:0005829">
    <property type="term" value="C:cytosol"/>
    <property type="evidence" value="ECO:0007669"/>
    <property type="project" value="TreeGrafter"/>
</dbReference>
<dbReference type="NCBIfam" id="TIGR00138">
    <property type="entry name" value="rsmG_gidB"/>
    <property type="match status" value="1"/>
</dbReference>
<dbReference type="AlphaFoldDB" id="A0A2H9ZZX2"/>
<dbReference type="Gene3D" id="3.40.50.150">
    <property type="entry name" value="Vaccinia Virus protein VP39"/>
    <property type="match status" value="1"/>
</dbReference>
<dbReference type="GO" id="GO:0070043">
    <property type="term" value="F:rRNA (guanine-N7-)-methyltransferase activity"/>
    <property type="evidence" value="ECO:0007669"/>
    <property type="project" value="TreeGrafter"/>
</dbReference>
<gene>
    <name evidence="4" type="ORF">AXF42_Ash016354</name>
</gene>
<dbReference type="Pfam" id="PF02527">
    <property type="entry name" value="GidB"/>
    <property type="match status" value="1"/>
</dbReference>
<dbReference type="CDD" id="cd02440">
    <property type="entry name" value="AdoMet_MTases"/>
    <property type="match status" value="1"/>
</dbReference>
<sequence>MSILASFRHVSAFNSHSGRRLCRRGQGHRRLSTFPRFPPPFSAPLKHVRTLSNSVASSPDSGFLHSPVSTVNAAFDSAVLRTLSSRQKEQISRFVGALLEWNERMNLTAVTEESEVMRRHVEDSLALLPPLRRSYLSNCFSTSDSASSLDYLRLVDVGSGSGLPGLIFAIACPTWKVTLLESMHKRCLFLEHVVGLIGLSNVQVLQERAEIVGQSLDFREQFDVAVARAVAEMRILG</sequence>